<dbReference type="InterPro" id="IPR058240">
    <property type="entry name" value="rSAM_sf"/>
</dbReference>
<dbReference type="InterPro" id="IPR023404">
    <property type="entry name" value="rSAM_horseshoe"/>
</dbReference>
<evidence type="ECO:0000256" key="11">
    <source>
        <dbReference type="ARBA" id="ARBA00023014"/>
    </source>
</evidence>
<keyword evidence="9" id="KW-0479">Metal-binding</keyword>
<dbReference type="SUPFAM" id="SSF102114">
    <property type="entry name" value="Radical SAM enzymes"/>
    <property type="match status" value="1"/>
</dbReference>
<dbReference type="InterPro" id="IPR005839">
    <property type="entry name" value="Methylthiotransferase"/>
</dbReference>
<dbReference type="FunFam" id="3.40.50.12160:FF:000004">
    <property type="entry name" value="Threonylcarbamoyladenosine tRNA methylthiotransferase MtaB"/>
    <property type="match status" value="1"/>
</dbReference>
<dbReference type="InterPro" id="IPR013848">
    <property type="entry name" value="Methylthiotransferase_N"/>
</dbReference>
<evidence type="ECO:0000259" key="17">
    <source>
        <dbReference type="PROSITE" id="PS51918"/>
    </source>
</evidence>
<dbReference type="SFLD" id="SFLDS00029">
    <property type="entry name" value="Radical_SAM"/>
    <property type="match status" value="1"/>
</dbReference>
<dbReference type="EC" id="2.8.4.5" evidence="3"/>
<evidence type="ECO:0000259" key="16">
    <source>
        <dbReference type="PROSITE" id="PS51449"/>
    </source>
</evidence>
<keyword evidence="8" id="KW-0819">tRNA processing</keyword>
<name>A0A2H0LNU7_9BACT</name>
<dbReference type="PROSITE" id="PS51918">
    <property type="entry name" value="RADICAL_SAM"/>
    <property type="match status" value="1"/>
</dbReference>
<comment type="caution">
    <text evidence="18">The sequence shown here is derived from an EMBL/GenBank/DDBJ whole genome shotgun (WGS) entry which is preliminary data.</text>
</comment>
<dbReference type="GO" id="GO:0035598">
    <property type="term" value="F:tRNA (N(6)-L-threonylcarbamoyladenosine(37)-C(2))-methylthiotransferase activity"/>
    <property type="evidence" value="ECO:0007669"/>
    <property type="project" value="UniProtKB-EC"/>
</dbReference>
<dbReference type="Pfam" id="PF04055">
    <property type="entry name" value="Radical_SAM"/>
    <property type="match status" value="1"/>
</dbReference>
<feature type="domain" description="Radical SAM core" evidence="17">
    <location>
        <begin position="147"/>
        <end position="376"/>
    </location>
</feature>
<evidence type="ECO:0000256" key="13">
    <source>
        <dbReference type="ARBA" id="ARBA00051661"/>
    </source>
</evidence>
<comment type="similarity">
    <text evidence="14">Belongs to the methylthiotransferase family. MtaB subfamily.</text>
</comment>
<dbReference type="PANTHER" id="PTHR43837:SF1">
    <property type="entry name" value="RIBOSOMAL PROTEIN US12 METHYLTHIOTRANSFERASE RIMO"/>
    <property type="match status" value="1"/>
</dbReference>
<dbReference type="InterPro" id="IPR005840">
    <property type="entry name" value="Ribosomal_uS12_MeSTrfase_RimO"/>
</dbReference>
<sequence length="440" mass="50173">MINRSNDTKKQKVKFLTLGCRLNQYETQAMREDLWGAGFEKAKPGEKADVFVINTCTVTVDADRESRYLIRKCHRENPNAKIVVTGCYVERDSKTIEAIPGVTHVLPNRYKSDLAQVLDSCTQLSFESQALPHRSKAEFTPLNISQFEGRQRAHIKIQDGCNHACSFCKVVLVRGKSRSRALEEIVKEAERLRGHGYREIVLTGVQLGAYGFDLSPSVGLKRVLESLISVDGIERIRLSSIEPTDVTDDLIQCIGEYPQICPHLHIPLQSGSDQILRGMNRRYDRQFYMNLIKRIRGCVPQFILTSDVMVGFPGETDRHFEETVEVILKTEPFKLHIFPYSPREGTRASQMGSVDLAAQKRRMNVLFALEKKLQEKVLEQFLGKPLEVLIESQTDEAWLEGRASNYLPIRFPRRPNLRVSDTVRVISDRMEENILIGQPL</sequence>
<comment type="cofactor">
    <cofactor evidence="1">
        <name>[4Fe-4S] cluster</name>
        <dbReference type="ChEBI" id="CHEBI:49883"/>
    </cofactor>
</comment>
<dbReference type="PANTHER" id="PTHR43837">
    <property type="entry name" value="RIBOSOMAL PROTEIN S12 METHYLTHIOTRANSFERASE RIMO"/>
    <property type="match status" value="1"/>
</dbReference>
<comment type="catalytic activity">
    <reaction evidence="13">
        <text>N(6)-L-threonylcarbamoyladenosine(37) in tRNA + (sulfur carrier)-SH + AH2 + 2 S-adenosyl-L-methionine = 2-methylsulfanyl-N(6)-L-threonylcarbamoyladenosine(37) in tRNA + (sulfur carrier)-H + 5'-deoxyadenosine + L-methionine + A + S-adenosyl-L-homocysteine + 2 H(+)</text>
        <dbReference type="Rhea" id="RHEA:37075"/>
        <dbReference type="Rhea" id="RHEA-COMP:10163"/>
        <dbReference type="Rhea" id="RHEA-COMP:11092"/>
        <dbReference type="Rhea" id="RHEA-COMP:14737"/>
        <dbReference type="Rhea" id="RHEA-COMP:14739"/>
        <dbReference type="ChEBI" id="CHEBI:13193"/>
        <dbReference type="ChEBI" id="CHEBI:15378"/>
        <dbReference type="ChEBI" id="CHEBI:17319"/>
        <dbReference type="ChEBI" id="CHEBI:17499"/>
        <dbReference type="ChEBI" id="CHEBI:29917"/>
        <dbReference type="ChEBI" id="CHEBI:57844"/>
        <dbReference type="ChEBI" id="CHEBI:57856"/>
        <dbReference type="ChEBI" id="CHEBI:59789"/>
        <dbReference type="ChEBI" id="CHEBI:64428"/>
        <dbReference type="ChEBI" id="CHEBI:74418"/>
        <dbReference type="ChEBI" id="CHEBI:74420"/>
        <dbReference type="EC" id="2.8.4.5"/>
    </reaction>
</comment>
<protein>
    <recommendedName>
        <fullName evidence="15">Threonylcarbamoyladenosine tRNA methylthiotransferase MtaB</fullName>
        <ecNumber evidence="3">2.8.4.5</ecNumber>
    </recommendedName>
    <alternativeName>
        <fullName evidence="12">tRNA-t(6)A37 methylthiotransferase</fullName>
    </alternativeName>
</protein>
<evidence type="ECO:0000256" key="2">
    <source>
        <dbReference type="ARBA" id="ARBA00002399"/>
    </source>
</evidence>
<dbReference type="EMBL" id="PCVY01000053">
    <property type="protein sequence ID" value="PIQ86038.1"/>
    <property type="molecule type" value="Genomic_DNA"/>
</dbReference>
<keyword evidence="11" id="KW-0411">Iron-sulfur</keyword>
<dbReference type="InterPro" id="IPR038135">
    <property type="entry name" value="Methylthiotransferase_N_sf"/>
</dbReference>
<evidence type="ECO:0000256" key="10">
    <source>
        <dbReference type="ARBA" id="ARBA00023004"/>
    </source>
</evidence>
<dbReference type="SFLD" id="SFLDG01061">
    <property type="entry name" value="methylthiotransferase"/>
    <property type="match status" value="1"/>
</dbReference>
<keyword evidence="7" id="KW-0949">S-adenosyl-L-methionine</keyword>
<keyword evidence="5" id="KW-0963">Cytoplasm</keyword>
<dbReference type="SFLD" id="SFLDG01082">
    <property type="entry name" value="B12-binding_domain_containing"/>
    <property type="match status" value="1"/>
</dbReference>
<dbReference type="CDD" id="cd01335">
    <property type="entry name" value="Radical_SAM"/>
    <property type="match status" value="1"/>
</dbReference>
<evidence type="ECO:0000256" key="15">
    <source>
        <dbReference type="ARBA" id="ARBA00069898"/>
    </source>
</evidence>
<evidence type="ECO:0000256" key="9">
    <source>
        <dbReference type="ARBA" id="ARBA00022723"/>
    </source>
</evidence>
<feature type="domain" description="MTTase N-terminal" evidence="16">
    <location>
        <begin position="11"/>
        <end position="123"/>
    </location>
</feature>
<reference evidence="18 19" key="1">
    <citation type="submission" date="2017-09" db="EMBL/GenBank/DDBJ databases">
        <title>Depth-based differentiation of microbial function through sediment-hosted aquifers and enrichment of novel symbionts in the deep terrestrial subsurface.</title>
        <authorList>
            <person name="Probst A.J."/>
            <person name="Ladd B."/>
            <person name="Jarett J.K."/>
            <person name="Geller-Mcgrath D.E."/>
            <person name="Sieber C.M."/>
            <person name="Emerson J.B."/>
            <person name="Anantharaman K."/>
            <person name="Thomas B.C."/>
            <person name="Malmstrom R."/>
            <person name="Stieglmeier M."/>
            <person name="Klingl A."/>
            <person name="Woyke T."/>
            <person name="Ryan C.M."/>
            <person name="Banfield J.F."/>
        </authorList>
    </citation>
    <scope>NUCLEOTIDE SEQUENCE [LARGE SCALE GENOMIC DNA]</scope>
    <source>
        <strain evidence="18">CG11_big_fil_rev_8_21_14_0_20_45_26</strain>
    </source>
</reference>
<dbReference type="GO" id="GO:0005829">
    <property type="term" value="C:cytosol"/>
    <property type="evidence" value="ECO:0007669"/>
    <property type="project" value="TreeGrafter"/>
</dbReference>
<keyword evidence="6 18" id="KW-0808">Transferase</keyword>
<proteinExistence type="inferred from homology"/>
<dbReference type="Proteomes" id="UP000230859">
    <property type="component" value="Unassembled WGS sequence"/>
</dbReference>
<dbReference type="NCBIfam" id="TIGR01579">
    <property type="entry name" value="MiaB-like-C"/>
    <property type="match status" value="1"/>
</dbReference>
<evidence type="ECO:0000256" key="1">
    <source>
        <dbReference type="ARBA" id="ARBA00001966"/>
    </source>
</evidence>
<comment type="function">
    <text evidence="2">Catalyzes the methylthiolation of N6-threonylcarbamoyladenosine (t(6)A), leading to the formation of 2-methylthio-N6-threonylcarbamoyladenosine (ms(2)t(6)A) at position 37 in tRNAs that read codons beginning with adenine.</text>
</comment>
<accession>A0A2H0LNU7</accession>
<dbReference type="Gene3D" id="3.80.30.20">
    <property type="entry name" value="tm_1862 like domain"/>
    <property type="match status" value="1"/>
</dbReference>
<dbReference type="SMART" id="SM00729">
    <property type="entry name" value="Elp3"/>
    <property type="match status" value="1"/>
</dbReference>
<dbReference type="NCBIfam" id="TIGR00089">
    <property type="entry name" value="MiaB/RimO family radical SAM methylthiotransferase"/>
    <property type="match status" value="1"/>
</dbReference>
<gene>
    <name evidence="18" type="ORF">COV74_06290</name>
</gene>
<dbReference type="PROSITE" id="PS51449">
    <property type="entry name" value="MTTASE_N"/>
    <property type="match status" value="1"/>
</dbReference>
<evidence type="ECO:0000313" key="18">
    <source>
        <dbReference type="EMBL" id="PIQ86038.1"/>
    </source>
</evidence>
<dbReference type="InterPro" id="IPR006467">
    <property type="entry name" value="MiaB-like_bact"/>
</dbReference>
<evidence type="ECO:0000256" key="3">
    <source>
        <dbReference type="ARBA" id="ARBA00013273"/>
    </source>
</evidence>
<evidence type="ECO:0000256" key="4">
    <source>
        <dbReference type="ARBA" id="ARBA00022485"/>
    </source>
</evidence>
<organism evidence="18 19">
    <name type="scientific">Candidatus Abzuiibacterium crystallinum</name>
    <dbReference type="NCBI Taxonomy" id="1974748"/>
    <lineage>
        <taxon>Bacteria</taxon>
        <taxon>Pseudomonadati</taxon>
        <taxon>Candidatus Omnitrophota</taxon>
        <taxon>Candidatus Abzuiibacterium</taxon>
    </lineage>
</organism>
<evidence type="ECO:0000256" key="14">
    <source>
        <dbReference type="ARBA" id="ARBA00061574"/>
    </source>
</evidence>
<dbReference type="FunFam" id="3.80.30.20:FF:000001">
    <property type="entry name" value="tRNA-2-methylthio-N(6)-dimethylallyladenosine synthase 2"/>
    <property type="match status" value="1"/>
</dbReference>
<dbReference type="Pfam" id="PF00919">
    <property type="entry name" value="UPF0004"/>
    <property type="match status" value="1"/>
</dbReference>
<evidence type="ECO:0000256" key="7">
    <source>
        <dbReference type="ARBA" id="ARBA00022691"/>
    </source>
</evidence>
<dbReference type="InterPro" id="IPR020612">
    <property type="entry name" value="Methylthiotransferase_CS"/>
</dbReference>
<keyword evidence="4" id="KW-0004">4Fe-4S</keyword>
<evidence type="ECO:0000313" key="19">
    <source>
        <dbReference type="Proteomes" id="UP000230859"/>
    </source>
</evidence>
<dbReference type="PROSITE" id="PS01278">
    <property type="entry name" value="MTTASE_RADICAL"/>
    <property type="match status" value="1"/>
</dbReference>
<dbReference type="InterPro" id="IPR006638">
    <property type="entry name" value="Elp3/MiaA/NifB-like_rSAM"/>
</dbReference>
<evidence type="ECO:0000256" key="6">
    <source>
        <dbReference type="ARBA" id="ARBA00022679"/>
    </source>
</evidence>
<dbReference type="InterPro" id="IPR007197">
    <property type="entry name" value="rSAM"/>
</dbReference>
<evidence type="ECO:0000256" key="8">
    <source>
        <dbReference type="ARBA" id="ARBA00022694"/>
    </source>
</evidence>
<dbReference type="Gene3D" id="3.40.50.12160">
    <property type="entry name" value="Methylthiotransferase, N-terminal domain"/>
    <property type="match status" value="1"/>
</dbReference>
<keyword evidence="10" id="KW-0408">Iron</keyword>
<dbReference type="AlphaFoldDB" id="A0A2H0LNU7"/>
<evidence type="ECO:0000256" key="5">
    <source>
        <dbReference type="ARBA" id="ARBA00022490"/>
    </source>
</evidence>
<dbReference type="GO" id="GO:0051539">
    <property type="term" value="F:4 iron, 4 sulfur cluster binding"/>
    <property type="evidence" value="ECO:0007669"/>
    <property type="project" value="UniProtKB-KW"/>
</dbReference>
<dbReference type="GO" id="GO:0035599">
    <property type="term" value="F:aspartic acid methylthiotransferase activity"/>
    <property type="evidence" value="ECO:0007669"/>
    <property type="project" value="TreeGrafter"/>
</dbReference>
<dbReference type="GO" id="GO:0046872">
    <property type="term" value="F:metal ion binding"/>
    <property type="evidence" value="ECO:0007669"/>
    <property type="project" value="UniProtKB-KW"/>
</dbReference>
<evidence type="ECO:0000256" key="12">
    <source>
        <dbReference type="ARBA" id="ARBA00031213"/>
    </source>
</evidence>